<organism evidence="5 6">
    <name type="scientific">Ellagibacter isourolithinifaciens</name>
    <dbReference type="NCBI Taxonomy" id="2137581"/>
    <lineage>
        <taxon>Bacteria</taxon>
        <taxon>Bacillati</taxon>
        <taxon>Actinomycetota</taxon>
        <taxon>Coriobacteriia</taxon>
        <taxon>Eggerthellales</taxon>
        <taxon>Eggerthellaceae</taxon>
        <taxon>Ellagibacter</taxon>
    </lineage>
</organism>
<dbReference type="Pfam" id="PF13399">
    <property type="entry name" value="LytR_C"/>
    <property type="match status" value="1"/>
</dbReference>
<protein>
    <submittedName>
        <fullName evidence="5">LytR family transcriptional regulator</fullName>
    </submittedName>
</protein>
<feature type="region of interest" description="Disordered" evidence="2">
    <location>
        <begin position="320"/>
        <end position="358"/>
    </location>
</feature>
<dbReference type="Gene3D" id="3.30.70.2390">
    <property type="match status" value="1"/>
</dbReference>
<sequence length="447" mass="47909">MTQAEYTKKRKSKKRKKIVLAVCIALLVVVLGGVGAAFAYINTINANLNEGVDDDLRDALVDTKYAGDPFYMLLMGTDGSEERSESAEYAGDQFRSDSMILARIDPQSKQVTMVSLHRDTLIDMGTNGKQKLNAAHSIGGAAYTIEVVSKFAGVPISHYAEIDFDGFKEAVDALGGVEVDVPMEINDEDAGGHLDAGLQTLNGDQALILCRARHAYDAYGDGDRYRAANQRLVLSAVAKKILSSDPITMANTIQALSKYITTDFNVTDIVSLASSMKGLNTDTGIYSAMEPTTSKLVNGTWYEYVNEKEWQTMMQRVDQGLPPTTEDEIDEKSGTVLASTGDKAGATSNTSSTTTATRSGKVAVKNGANIDGAAATAATKIEKLGYTTETGNASSSFSTTVVVYSNDSQKEAAEEIVKQIGNGVATKNDGRYTFSTDFLVVIGSDWK</sequence>
<dbReference type="InterPro" id="IPR050922">
    <property type="entry name" value="LytR/CpsA/Psr_CW_biosynth"/>
</dbReference>
<name>A0A6N6NLR0_9ACTN</name>
<reference evidence="5 6" key="1">
    <citation type="submission" date="2019-09" db="EMBL/GenBank/DDBJ databases">
        <title>Whole genome shotgun sequencing (WGS) of Ellagibacter isourolithinifaciens DSM 104140(T) and Adlercreutzia muris DSM 29508(T).</title>
        <authorList>
            <person name="Stoll D.A."/>
            <person name="Danylec N."/>
            <person name="Huch M."/>
        </authorList>
    </citation>
    <scope>NUCLEOTIDE SEQUENCE [LARGE SCALE GENOMIC DNA]</scope>
    <source>
        <strain evidence="5 6">DSM 104140</strain>
    </source>
</reference>
<evidence type="ECO:0000259" key="3">
    <source>
        <dbReference type="Pfam" id="PF03816"/>
    </source>
</evidence>
<dbReference type="InterPro" id="IPR027381">
    <property type="entry name" value="LytR/CpsA/Psr_C"/>
</dbReference>
<feature type="compositionally biased region" description="Low complexity" evidence="2">
    <location>
        <begin position="344"/>
        <end position="357"/>
    </location>
</feature>
<dbReference type="EMBL" id="WAJR01000027">
    <property type="protein sequence ID" value="KAB1637947.1"/>
    <property type="molecule type" value="Genomic_DNA"/>
</dbReference>
<evidence type="ECO:0000313" key="5">
    <source>
        <dbReference type="EMBL" id="KAB1637947.1"/>
    </source>
</evidence>
<evidence type="ECO:0000256" key="1">
    <source>
        <dbReference type="ARBA" id="ARBA00006068"/>
    </source>
</evidence>
<proteinExistence type="inferred from homology"/>
<comment type="similarity">
    <text evidence="1">Belongs to the LytR/CpsA/Psr (LCP) family.</text>
</comment>
<dbReference type="NCBIfam" id="TIGR00350">
    <property type="entry name" value="lytR_cpsA_psr"/>
    <property type="match status" value="1"/>
</dbReference>
<evidence type="ECO:0000313" key="6">
    <source>
        <dbReference type="Proteomes" id="UP000468668"/>
    </source>
</evidence>
<dbReference type="Proteomes" id="UP000468668">
    <property type="component" value="Unassembled WGS sequence"/>
</dbReference>
<dbReference type="InterPro" id="IPR004474">
    <property type="entry name" value="LytR_CpsA_psr"/>
</dbReference>
<keyword evidence="6" id="KW-1185">Reference proteome</keyword>
<dbReference type="Pfam" id="PF03816">
    <property type="entry name" value="LytR_cpsA_psr"/>
    <property type="match status" value="1"/>
</dbReference>
<evidence type="ECO:0000256" key="2">
    <source>
        <dbReference type="SAM" id="MobiDB-lite"/>
    </source>
</evidence>
<dbReference type="PANTHER" id="PTHR33392">
    <property type="entry name" value="POLYISOPRENYL-TEICHOIC ACID--PEPTIDOGLYCAN TEICHOIC ACID TRANSFERASE TAGU"/>
    <property type="match status" value="1"/>
</dbReference>
<dbReference type="AlphaFoldDB" id="A0A6N6NLR0"/>
<dbReference type="Gene3D" id="3.40.630.190">
    <property type="entry name" value="LCP protein"/>
    <property type="match status" value="1"/>
</dbReference>
<evidence type="ECO:0000259" key="4">
    <source>
        <dbReference type="Pfam" id="PF13399"/>
    </source>
</evidence>
<gene>
    <name evidence="5" type="ORF">F8C90_08875</name>
</gene>
<feature type="domain" description="LytR/CpsA/Psr regulator C-terminal" evidence="4">
    <location>
        <begin position="361"/>
        <end position="446"/>
    </location>
</feature>
<accession>A0A6N6NLR0</accession>
<dbReference type="OrthoDB" id="9782542at2"/>
<feature type="domain" description="Cell envelope-related transcriptional attenuator" evidence="3">
    <location>
        <begin position="95"/>
        <end position="242"/>
    </location>
</feature>
<comment type="caution">
    <text evidence="5">The sequence shown here is derived from an EMBL/GenBank/DDBJ whole genome shotgun (WGS) entry which is preliminary data.</text>
</comment>
<dbReference type="PANTHER" id="PTHR33392:SF6">
    <property type="entry name" value="POLYISOPRENYL-TEICHOIC ACID--PEPTIDOGLYCAN TEICHOIC ACID TRANSFERASE TAGU"/>
    <property type="match status" value="1"/>
</dbReference>